<evidence type="ECO:0000313" key="11">
    <source>
        <dbReference type="EMBL" id="GAA4510848.1"/>
    </source>
</evidence>
<evidence type="ECO:0000256" key="4">
    <source>
        <dbReference type="ARBA" id="ARBA00022840"/>
    </source>
</evidence>
<dbReference type="RefSeq" id="WP_345471957.1">
    <property type="nucleotide sequence ID" value="NZ_BAABHF010000046.1"/>
</dbReference>
<feature type="domain" description="UvrD-like helicase ATP-binding" evidence="10">
    <location>
        <begin position="8"/>
        <end position="280"/>
    </location>
</feature>
<keyword evidence="3 9" id="KW-0347">Helicase</keyword>
<dbReference type="Proteomes" id="UP001500503">
    <property type="component" value="Unassembled WGS sequence"/>
</dbReference>
<dbReference type="SUPFAM" id="SSF52540">
    <property type="entry name" value="P-loop containing nucleoside triphosphate hydrolases"/>
    <property type="match status" value="1"/>
</dbReference>
<evidence type="ECO:0000313" key="12">
    <source>
        <dbReference type="Proteomes" id="UP001500503"/>
    </source>
</evidence>
<keyword evidence="5" id="KW-0413">Isomerase</keyword>
<comment type="caution">
    <text evidence="11">The sequence shown here is derived from an EMBL/GenBank/DDBJ whole genome shotgun (WGS) entry which is preliminary data.</text>
</comment>
<dbReference type="InterPro" id="IPR014016">
    <property type="entry name" value="UvrD-like_ATP-bd"/>
</dbReference>
<keyword evidence="12" id="KW-1185">Reference proteome</keyword>
<keyword evidence="11" id="KW-0540">Nuclease</keyword>
<gene>
    <name evidence="11" type="ORF">GCM10023191_074080</name>
</gene>
<name>A0ABP8QUT3_9ACTN</name>
<comment type="catalytic activity">
    <reaction evidence="6">
        <text>Couples ATP hydrolysis with the unwinding of duplex DNA by translocating in the 3'-5' direction.</text>
        <dbReference type="EC" id="5.6.2.4"/>
    </reaction>
</comment>
<dbReference type="Pfam" id="PF00580">
    <property type="entry name" value="UvrD-helicase"/>
    <property type="match status" value="1"/>
</dbReference>
<protein>
    <recommendedName>
        <fullName evidence="7">DNA 3'-5' helicase</fullName>
        <ecNumber evidence="7">5.6.2.4</ecNumber>
    </recommendedName>
</protein>
<evidence type="ECO:0000256" key="6">
    <source>
        <dbReference type="ARBA" id="ARBA00034617"/>
    </source>
</evidence>
<dbReference type="InterPro" id="IPR027417">
    <property type="entry name" value="P-loop_NTPase"/>
</dbReference>
<accession>A0ABP8QUT3</accession>
<dbReference type="InterPro" id="IPR000212">
    <property type="entry name" value="DNA_helicase_UvrD/REP"/>
</dbReference>
<keyword evidence="4 9" id="KW-0067">ATP-binding</keyword>
<evidence type="ECO:0000256" key="1">
    <source>
        <dbReference type="ARBA" id="ARBA00022741"/>
    </source>
</evidence>
<proteinExistence type="predicted"/>
<sequence length="466" mass="52064">MRILPPVAPTPEQLTILADSKPGYTLIRGAAGSGKTTTALLRLRQLCDSWLARRNRLGIADPVRVLVLTYNRTLEGYITELARQQIAGSVGLQLEVYTFGKWAKHLLGDVDIIDRDASTDLLRPLLTGFQSEKEFLLDEIEYLLGRFLPDDLESYLTARRDGRGTSPRVEQSLRQRLLDEVVGPYSAKKQASGVLDWNDVAVQAGKVSDVPPWDVVVIDEAQDFHANQIRAIVSHLAEPFSMTLVIDAIQRIYPRFFSWKEAGVTEFARVHRLGKNYRNTKQIAAFARPLVEGIPLDDDGALPNFDACNSEGSMPIVVAGTYSEQIDYMLRHLATRVDLADQSVVFMQVRGSGWFNYLRQRLRNAGLPWVELQRASEWPTGTEAIALCTMHSAKGLEFDHVLMPGLNGEVTPHGSEEGDTQLDQLRRLVAMALGRARKSVMVGYKPEDPSTIIQLLNPETFELVQL</sequence>
<dbReference type="Pfam" id="PF13361">
    <property type="entry name" value="UvrD_C"/>
    <property type="match status" value="1"/>
</dbReference>
<keyword evidence="2 9" id="KW-0378">Hydrolase</keyword>
<keyword evidence="1 9" id="KW-0547">Nucleotide-binding</keyword>
<dbReference type="PANTHER" id="PTHR11070:SF45">
    <property type="entry name" value="DNA 3'-5' HELICASE"/>
    <property type="match status" value="1"/>
</dbReference>
<dbReference type="InterPro" id="IPR014017">
    <property type="entry name" value="DNA_helicase_UvrD-like_C"/>
</dbReference>
<evidence type="ECO:0000256" key="5">
    <source>
        <dbReference type="ARBA" id="ARBA00023235"/>
    </source>
</evidence>
<organism evidence="11 12">
    <name type="scientific">Actinoallomurus oryzae</name>
    <dbReference type="NCBI Taxonomy" id="502180"/>
    <lineage>
        <taxon>Bacteria</taxon>
        <taxon>Bacillati</taxon>
        <taxon>Actinomycetota</taxon>
        <taxon>Actinomycetes</taxon>
        <taxon>Streptosporangiales</taxon>
        <taxon>Thermomonosporaceae</taxon>
        <taxon>Actinoallomurus</taxon>
    </lineage>
</organism>
<comment type="catalytic activity">
    <reaction evidence="8">
        <text>ATP + H2O = ADP + phosphate + H(+)</text>
        <dbReference type="Rhea" id="RHEA:13065"/>
        <dbReference type="ChEBI" id="CHEBI:15377"/>
        <dbReference type="ChEBI" id="CHEBI:15378"/>
        <dbReference type="ChEBI" id="CHEBI:30616"/>
        <dbReference type="ChEBI" id="CHEBI:43474"/>
        <dbReference type="ChEBI" id="CHEBI:456216"/>
        <dbReference type="EC" id="5.6.2.4"/>
    </reaction>
</comment>
<feature type="binding site" evidence="9">
    <location>
        <begin position="29"/>
        <end position="36"/>
    </location>
    <ligand>
        <name>ATP</name>
        <dbReference type="ChEBI" id="CHEBI:30616"/>
    </ligand>
</feature>
<evidence type="ECO:0000259" key="10">
    <source>
        <dbReference type="PROSITE" id="PS51198"/>
    </source>
</evidence>
<evidence type="ECO:0000256" key="9">
    <source>
        <dbReference type="PROSITE-ProRule" id="PRU00560"/>
    </source>
</evidence>
<dbReference type="Gene3D" id="3.40.50.300">
    <property type="entry name" value="P-loop containing nucleotide triphosphate hydrolases"/>
    <property type="match status" value="2"/>
</dbReference>
<evidence type="ECO:0000256" key="8">
    <source>
        <dbReference type="ARBA" id="ARBA00048988"/>
    </source>
</evidence>
<evidence type="ECO:0000256" key="7">
    <source>
        <dbReference type="ARBA" id="ARBA00034808"/>
    </source>
</evidence>
<reference evidence="12" key="1">
    <citation type="journal article" date="2019" name="Int. J. Syst. Evol. Microbiol.">
        <title>The Global Catalogue of Microorganisms (GCM) 10K type strain sequencing project: providing services to taxonomists for standard genome sequencing and annotation.</title>
        <authorList>
            <consortium name="The Broad Institute Genomics Platform"/>
            <consortium name="The Broad Institute Genome Sequencing Center for Infectious Disease"/>
            <person name="Wu L."/>
            <person name="Ma J."/>
        </authorList>
    </citation>
    <scope>NUCLEOTIDE SEQUENCE [LARGE SCALE GENOMIC DNA]</scope>
    <source>
        <strain evidence="12">JCM 17933</strain>
    </source>
</reference>
<evidence type="ECO:0000256" key="3">
    <source>
        <dbReference type="ARBA" id="ARBA00022806"/>
    </source>
</evidence>
<dbReference type="EC" id="5.6.2.4" evidence="7"/>
<keyword evidence="11" id="KW-0269">Exonuclease</keyword>
<dbReference type="PANTHER" id="PTHR11070">
    <property type="entry name" value="UVRD / RECB / PCRA DNA HELICASE FAMILY MEMBER"/>
    <property type="match status" value="1"/>
</dbReference>
<evidence type="ECO:0000256" key="2">
    <source>
        <dbReference type="ARBA" id="ARBA00022801"/>
    </source>
</evidence>
<dbReference type="EMBL" id="BAABHF010000046">
    <property type="protein sequence ID" value="GAA4510848.1"/>
    <property type="molecule type" value="Genomic_DNA"/>
</dbReference>
<dbReference type="PROSITE" id="PS51198">
    <property type="entry name" value="UVRD_HELICASE_ATP_BIND"/>
    <property type="match status" value="1"/>
</dbReference>
<dbReference type="GO" id="GO:0004527">
    <property type="term" value="F:exonuclease activity"/>
    <property type="evidence" value="ECO:0007669"/>
    <property type="project" value="UniProtKB-KW"/>
</dbReference>